<proteinExistence type="predicted"/>
<comment type="caution">
    <text evidence="1">The sequence shown here is derived from an EMBL/GenBank/DDBJ whole genome shotgun (WGS) entry which is preliminary data.</text>
</comment>
<evidence type="ECO:0000313" key="1">
    <source>
        <dbReference type="EMBL" id="GIY64473.1"/>
    </source>
</evidence>
<sequence length="127" mass="14651">METPTGSTLKYRYENTCHPRDFHGFGYEKGSLEEPVCDNVKCKIRSARQTSRKSDWESSIWSPDLSSIRPWPPSFYPRRPLNTTPIRFKQDLSTFFPLPRRVAANLLGWNETVAKRQPCCAENGAKL</sequence>
<accession>A0AAV4V3V3</accession>
<reference evidence="1 2" key="1">
    <citation type="submission" date="2021-06" db="EMBL/GenBank/DDBJ databases">
        <title>Caerostris extrusa draft genome.</title>
        <authorList>
            <person name="Kono N."/>
            <person name="Arakawa K."/>
        </authorList>
    </citation>
    <scope>NUCLEOTIDE SEQUENCE [LARGE SCALE GENOMIC DNA]</scope>
</reference>
<keyword evidence="2" id="KW-1185">Reference proteome</keyword>
<organism evidence="1 2">
    <name type="scientific">Caerostris extrusa</name>
    <name type="common">Bark spider</name>
    <name type="synonym">Caerostris bankana</name>
    <dbReference type="NCBI Taxonomy" id="172846"/>
    <lineage>
        <taxon>Eukaryota</taxon>
        <taxon>Metazoa</taxon>
        <taxon>Ecdysozoa</taxon>
        <taxon>Arthropoda</taxon>
        <taxon>Chelicerata</taxon>
        <taxon>Arachnida</taxon>
        <taxon>Araneae</taxon>
        <taxon>Araneomorphae</taxon>
        <taxon>Entelegynae</taxon>
        <taxon>Araneoidea</taxon>
        <taxon>Araneidae</taxon>
        <taxon>Caerostris</taxon>
    </lineage>
</organism>
<dbReference type="Proteomes" id="UP001054945">
    <property type="component" value="Unassembled WGS sequence"/>
</dbReference>
<evidence type="ECO:0000313" key="2">
    <source>
        <dbReference type="Proteomes" id="UP001054945"/>
    </source>
</evidence>
<name>A0AAV4V3V3_CAEEX</name>
<protein>
    <submittedName>
        <fullName evidence="1">Uncharacterized protein</fullName>
    </submittedName>
</protein>
<gene>
    <name evidence="1" type="ORF">CEXT_722541</name>
</gene>
<dbReference type="EMBL" id="BPLR01013884">
    <property type="protein sequence ID" value="GIY64473.1"/>
    <property type="molecule type" value="Genomic_DNA"/>
</dbReference>
<dbReference type="AlphaFoldDB" id="A0AAV4V3V3"/>